<comment type="subcellular location">
    <subcellularLocation>
        <location evidence="1 2 3">Nucleus</location>
    </subcellularLocation>
</comment>
<reference evidence="5" key="1">
    <citation type="journal article" date="2023" name="Mol. Biol. Evol.">
        <title>Third-Generation Sequencing Reveals the Adaptive Role of the Epigenome in Three Deep-Sea Polychaetes.</title>
        <authorList>
            <person name="Perez M."/>
            <person name="Aroh O."/>
            <person name="Sun Y."/>
            <person name="Lan Y."/>
            <person name="Juniper S.K."/>
            <person name="Young C.R."/>
            <person name="Angers B."/>
            <person name="Qian P.Y."/>
        </authorList>
    </citation>
    <scope>NUCLEOTIDE SEQUENCE</scope>
    <source>
        <strain evidence="5">R07B-5</strain>
    </source>
</reference>
<evidence type="ECO:0000256" key="3">
    <source>
        <dbReference type="RuleBase" id="RU000682"/>
    </source>
</evidence>
<dbReference type="CDD" id="cd00086">
    <property type="entry name" value="homeodomain"/>
    <property type="match status" value="1"/>
</dbReference>
<dbReference type="PANTHER" id="PTHR24329">
    <property type="entry name" value="HOMEOBOX PROTEIN ARISTALESS"/>
    <property type="match status" value="1"/>
</dbReference>
<evidence type="ECO:0000259" key="4">
    <source>
        <dbReference type="PROSITE" id="PS50071"/>
    </source>
</evidence>
<organism evidence="5 6">
    <name type="scientific">Ridgeia piscesae</name>
    <name type="common">Tubeworm</name>
    <dbReference type="NCBI Taxonomy" id="27915"/>
    <lineage>
        <taxon>Eukaryota</taxon>
        <taxon>Metazoa</taxon>
        <taxon>Spiralia</taxon>
        <taxon>Lophotrochozoa</taxon>
        <taxon>Annelida</taxon>
        <taxon>Polychaeta</taxon>
        <taxon>Sedentaria</taxon>
        <taxon>Canalipalpata</taxon>
        <taxon>Sabellida</taxon>
        <taxon>Siboglinidae</taxon>
        <taxon>Ridgeia</taxon>
    </lineage>
</organism>
<dbReference type="EMBL" id="JAODUO010000950">
    <property type="protein sequence ID" value="KAK2172552.1"/>
    <property type="molecule type" value="Genomic_DNA"/>
</dbReference>
<accession>A0AAD9NJF7</accession>
<keyword evidence="6" id="KW-1185">Reference proteome</keyword>
<feature type="DNA-binding region" description="Homeobox" evidence="2">
    <location>
        <begin position="15"/>
        <end position="74"/>
    </location>
</feature>
<evidence type="ECO:0000313" key="5">
    <source>
        <dbReference type="EMBL" id="KAK2172552.1"/>
    </source>
</evidence>
<dbReference type="Proteomes" id="UP001209878">
    <property type="component" value="Unassembled WGS sequence"/>
</dbReference>
<keyword evidence="2 3" id="KW-0371">Homeobox</keyword>
<evidence type="ECO:0000256" key="1">
    <source>
        <dbReference type="ARBA" id="ARBA00004123"/>
    </source>
</evidence>
<dbReference type="Pfam" id="PF00046">
    <property type="entry name" value="Homeodomain"/>
    <property type="match status" value="1"/>
</dbReference>
<dbReference type="SMART" id="SM00389">
    <property type="entry name" value="HOX"/>
    <property type="match status" value="1"/>
</dbReference>
<keyword evidence="2 3" id="KW-0539">Nucleus</keyword>
<protein>
    <recommendedName>
        <fullName evidence="4">Homeobox domain-containing protein</fullName>
    </recommendedName>
</protein>
<dbReference type="SUPFAM" id="SSF46689">
    <property type="entry name" value="Homeodomain-like"/>
    <property type="match status" value="1"/>
</dbReference>
<comment type="caution">
    <text evidence="5">The sequence shown here is derived from an EMBL/GenBank/DDBJ whole genome shotgun (WGS) entry which is preliminary data.</text>
</comment>
<dbReference type="PROSITE" id="PS50071">
    <property type="entry name" value="HOMEOBOX_2"/>
    <property type="match status" value="1"/>
</dbReference>
<dbReference type="GO" id="GO:0000981">
    <property type="term" value="F:DNA-binding transcription factor activity, RNA polymerase II-specific"/>
    <property type="evidence" value="ECO:0007669"/>
    <property type="project" value="TreeGrafter"/>
</dbReference>
<name>A0AAD9NJF7_RIDPI</name>
<gene>
    <name evidence="5" type="ORF">NP493_951g00020</name>
</gene>
<dbReference type="GO" id="GO:0000977">
    <property type="term" value="F:RNA polymerase II transcription regulatory region sequence-specific DNA binding"/>
    <property type="evidence" value="ECO:0007669"/>
    <property type="project" value="TreeGrafter"/>
</dbReference>
<sequence>MSLPRQHSTDVRMRKRRKRTIITAEQLEKLEKTFKQEQWPNKLRKERLAFELGSSEQFVSIWFQNKRARVKREEELAKMQLTDKCFMISETQKNVNDFNADHEKTSSMTAMSAANDMASMSDDSISESVTTSEQFEKNGNDELAPELAAPQAHVIDIKPTVSQEDNTSVGVTTSDQELLTSTSSTSSTFHASSPVPAVTYANKDKVTNTEAGPAAPPRKAATGSDGRLSLFRAIINMIAVTEGGIVDRTDPEFPSAVNDALYGIYVNRDSRLVYDRFCGLDLVDFD</sequence>
<dbReference type="InterPro" id="IPR009057">
    <property type="entry name" value="Homeodomain-like_sf"/>
</dbReference>
<dbReference type="GO" id="GO:0005634">
    <property type="term" value="C:nucleus"/>
    <property type="evidence" value="ECO:0007669"/>
    <property type="project" value="UniProtKB-SubCell"/>
</dbReference>
<proteinExistence type="predicted"/>
<keyword evidence="2 3" id="KW-0238">DNA-binding</keyword>
<dbReference type="InterPro" id="IPR050649">
    <property type="entry name" value="Paired_Homeobox_TFs"/>
</dbReference>
<evidence type="ECO:0000313" key="6">
    <source>
        <dbReference type="Proteomes" id="UP001209878"/>
    </source>
</evidence>
<dbReference type="Gene3D" id="1.10.10.60">
    <property type="entry name" value="Homeodomain-like"/>
    <property type="match status" value="1"/>
</dbReference>
<evidence type="ECO:0000256" key="2">
    <source>
        <dbReference type="PROSITE-ProRule" id="PRU00108"/>
    </source>
</evidence>
<feature type="domain" description="Homeobox" evidence="4">
    <location>
        <begin position="13"/>
        <end position="73"/>
    </location>
</feature>
<dbReference type="InterPro" id="IPR001356">
    <property type="entry name" value="HD"/>
</dbReference>
<dbReference type="PANTHER" id="PTHR24329:SF543">
    <property type="entry name" value="FI01017P-RELATED"/>
    <property type="match status" value="1"/>
</dbReference>
<dbReference type="AlphaFoldDB" id="A0AAD9NJF7"/>